<proteinExistence type="predicted"/>
<dbReference type="InterPro" id="IPR029062">
    <property type="entry name" value="Class_I_gatase-like"/>
</dbReference>
<dbReference type="PROSITE" id="PS51365">
    <property type="entry name" value="RENAL_DIPEPTIDASE_2"/>
    <property type="match status" value="1"/>
</dbReference>
<dbReference type="SUPFAM" id="SSF52317">
    <property type="entry name" value="Class I glutamine amidotransferase-like"/>
    <property type="match status" value="1"/>
</dbReference>
<dbReference type="InterPro" id="IPR011697">
    <property type="entry name" value="Peptidase_C26"/>
</dbReference>
<reference evidence="1 2" key="1">
    <citation type="submission" date="2019-03" db="EMBL/GenBank/DDBJ databases">
        <title>Single cell metagenomics reveals metabolic interactions within the superorganism composed of flagellate Streblomastix strix and complex community of Bacteroidetes bacteria on its surface.</title>
        <authorList>
            <person name="Treitli S.C."/>
            <person name="Kolisko M."/>
            <person name="Husnik F."/>
            <person name="Keeling P."/>
            <person name="Hampl V."/>
        </authorList>
    </citation>
    <scope>NUCLEOTIDE SEQUENCE [LARGE SCALE GENOMIC DNA]</scope>
    <source>
        <strain evidence="1">St1</strain>
    </source>
</reference>
<dbReference type="CDD" id="cd01745">
    <property type="entry name" value="GATase1_2"/>
    <property type="match status" value="1"/>
</dbReference>
<keyword evidence="1" id="KW-0808">Transferase</keyword>
<keyword evidence="1" id="KW-0328">Glycosyltransferase</keyword>
<dbReference type="PANTHER" id="PTHR10443:SF12">
    <property type="entry name" value="DIPEPTIDASE"/>
    <property type="match status" value="1"/>
</dbReference>
<comment type="caution">
    <text evidence="1">The sequence shown here is derived from an EMBL/GenBank/DDBJ whole genome shotgun (WGS) entry which is preliminary data.</text>
</comment>
<dbReference type="AlphaFoldDB" id="A0A5M8NX76"/>
<dbReference type="Pfam" id="PF01244">
    <property type="entry name" value="Peptidase_M19"/>
    <property type="match status" value="1"/>
</dbReference>
<dbReference type="GO" id="GO:0070573">
    <property type="term" value="F:metallodipeptidase activity"/>
    <property type="evidence" value="ECO:0007669"/>
    <property type="project" value="InterPro"/>
</dbReference>
<dbReference type="GO" id="GO:0016757">
    <property type="term" value="F:glycosyltransferase activity"/>
    <property type="evidence" value="ECO:0007669"/>
    <property type="project" value="UniProtKB-KW"/>
</dbReference>
<dbReference type="Gene3D" id="3.20.20.140">
    <property type="entry name" value="Metal-dependent hydrolases"/>
    <property type="match status" value="1"/>
</dbReference>
<organism evidence="1 2">
    <name type="scientific">Candidatus Ordinivivax streblomastigis</name>
    <dbReference type="NCBI Taxonomy" id="2540710"/>
    <lineage>
        <taxon>Bacteria</taxon>
        <taxon>Pseudomonadati</taxon>
        <taxon>Bacteroidota</taxon>
        <taxon>Bacteroidia</taxon>
        <taxon>Bacteroidales</taxon>
        <taxon>Candidatus Ordinivivax</taxon>
    </lineage>
</organism>
<dbReference type="CDD" id="cd01301">
    <property type="entry name" value="rDP_like"/>
    <property type="match status" value="1"/>
</dbReference>
<dbReference type="PANTHER" id="PTHR10443">
    <property type="entry name" value="MICROSOMAL DIPEPTIDASE"/>
    <property type="match status" value="1"/>
</dbReference>
<keyword evidence="1" id="KW-0315">Glutamine amidotransferase</keyword>
<name>A0A5M8NX76_9BACT</name>
<dbReference type="EC" id="2.4.2.-" evidence="1"/>
<dbReference type="Pfam" id="PF07722">
    <property type="entry name" value="Peptidase_C26"/>
    <property type="match status" value="1"/>
</dbReference>
<dbReference type="Proteomes" id="UP000324575">
    <property type="component" value="Unassembled WGS sequence"/>
</dbReference>
<gene>
    <name evidence="1" type="ORF">EZS26_002809</name>
</gene>
<dbReference type="GO" id="GO:0006508">
    <property type="term" value="P:proteolysis"/>
    <property type="evidence" value="ECO:0007669"/>
    <property type="project" value="InterPro"/>
</dbReference>
<dbReference type="EMBL" id="SNRX01000032">
    <property type="protein sequence ID" value="KAA6301028.1"/>
    <property type="molecule type" value="Genomic_DNA"/>
</dbReference>
<sequence>MLIGLSVNHKESLSCISDAYANAVIKAGGVPVLIPLTNNTQVLDAILSQIDGLILTGGGDIHPSFFNDELHPSVDSYNVERDRYDLYLARKAAAKQMPILGICRGHQVLNVAFGGNMIQDIPSQVPQSKVNHNQLEERPIGTHQVRIIPNSGLHEILKKEHLLANSFHHQAVKTLAPEWEAVASTEDGIIEAIESTEGKSIIGVQWHPENMAVDGNDTMLSLFRHVVDEAGLYRIAMEIHKEIYSIDSHCDTPMYFKYGINIGKANAPLKVHPKDLGADSENGYVNYELKVDIPKMQAGLLDATFMVAYLHQGARDAKTSQKTVEKTESIIRELISQVERNKDIVEIARSADDLKRFKKAGKKAIFIGIENGYGLGKDLSNVQKFADMGVSYITLSHNGDNDLCDAAMKSRQEHKGLSAFGKEVVQEMNRLGVMVDISHTSEKTSLDVLEISRFPVIASHSSVKALCNHPRNISDKLMRAIAEKGGVIQICLYSGFLRKEGKATVKDAVNHIDYVVKTVGIDHVGIGSDFDGGGELKGLKSVNEMPQITLELLRRGYSKEDIAKIWGGNLMRIMEIVQSVR</sequence>
<accession>A0A5M8NX76</accession>
<protein>
    <submittedName>
        <fullName evidence="1">Putative glutamine amidotransferase</fullName>
        <ecNumber evidence="1">2.4.2.-</ecNumber>
    </submittedName>
</protein>
<dbReference type="PROSITE" id="PS51273">
    <property type="entry name" value="GATASE_TYPE_1"/>
    <property type="match status" value="1"/>
</dbReference>
<evidence type="ECO:0000313" key="1">
    <source>
        <dbReference type="EMBL" id="KAA6301028.1"/>
    </source>
</evidence>
<dbReference type="SUPFAM" id="SSF51556">
    <property type="entry name" value="Metallo-dependent hydrolases"/>
    <property type="match status" value="1"/>
</dbReference>
<dbReference type="InterPro" id="IPR008257">
    <property type="entry name" value="Pept_M19"/>
</dbReference>
<evidence type="ECO:0000313" key="2">
    <source>
        <dbReference type="Proteomes" id="UP000324575"/>
    </source>
</evidence>
<dbReference type="InterPro" id="IPR032466">
    <property type="entry name" value="Metal_Hydrolase"/>
</dbReference>
<dbReference type="Gene3D" id="3.40.50.880">
    <property type="match status" value="1"/>
</dbReference>